<dbReference type="AlphaFoldDB" id="A0A4S8LPS2"/>
<name>A0A4S8LPS2_DENBC</name>
<reference evidence="2 3" key="1">
    <citation type="journal article" date="2019" name="Nat. Ecol. Evol.">
        <title>Megaphylogeny resolves global patterns of mushroom evolution.</title>
        <authorList>
            <person name="Varga T."/>
            <person name="Krizsan K."/>
            <person name="Foldi C."/>
            <person name="Dima B."/>
            <person name="Sanchez-Garcia M."/>
            <person name="Sanchez-Ramirez S."/>
            <person name="Szollosi G.J."/>
            <person name="Szarkandi J.G."/>
            <person name="Papp V."/>
            <person name="Albert L."/>
            <person name="Andreopoulos W."/>
            <person name="Angelini C."/>
            <person name="Antonin V."/>
            <person name="Barry K.W."/>
            <person name="Bougher N.L."/>
            <person name="Buchanan P."/>
            <person name="Buyck B."/>
            <person name="Bense V."/>
            <person name="Catcheside P."/>
            <person name="Chovatia M."/>
            <person name="Cooper J."/>
            <person name="Damon W."/>
            <person name="Desjardin D."/>
            <person name="Finy P."/>
            <person name="Geml J."/>
            <person name="Haridas S."/>
            <person name="Hughes K."/>
            <person name="Justo A."/>
            <person name="Karasinski D."/>
            <person name="Kautmanova I."/>
            <person name="Kiss B."/>
            <person name="Kocsube S."/>
            <person name="Kotiranta H."/>
            <person name="LaButti K.M."/>
            <person name="Lechner B.E."/>
            <person name="Liimatainen K."/>
            <person name="Lipzen A."/>
            <person name="Lukacs Z."/>
            <person name="Mihaltcheva S."/>
            <person name="Morgado L.N."/>
            <person name="Niskanen T."/>
            <person name="Noordeloos M.E."/>
            <person name="Ohm R.A."/>
            <person name="Ortiz-Santana B."/>
            <person name="Ovrebo C."/>
            <person name="Racz N."/>
            <person name="Riley R."/>
            <person name="Savchenko A."/>
            <person name="Shiryaev A."/>
            <person name="Soop K."/>
            <person name="Spirin V."/>
            <person name="Szebenyi C."/>
            <person name="Tomsovsky M."/>
            <person name="Tulloss R.E."/>
            <person name="Uehling J."/>
            <person name="Grigoriev I.V."/>
            <person name="Vagvolgyi C."/>
            <person name="Papp T."/>
            <person name="Martin F.M."/>
            <person name="Miettinen O."/>
            <person name="Hibbett D.S."/>
            <person name="Nagy L.G."/>
        </authorList>
    </citation>
    <scope>NUCLEOTIDE SEQUENCE [LARGE SCALE GENOMIC DNA]</scope>
    <source>
        <strain evidence="2 3">CBS 962.96</strain>
    </source>
</reference>
<evidence type="ECO:0000313" key="3">
    <source>
        <dbReference type="Proteomes" id="UP000297245"/>
    </source>
</evidence>
<evidence type="ECO:0000313" key="2">
    <source>
        <dbReference type="EMBL" id="THU91406.1"/>
    </source>
</evidence>
<keyword evidence="3" id="KW-1185">Reference proteome</keyword>
<protein>
    <submittedName>
        <fullName evidence="2">Uncharacterized protein</fullName>
    </submittedName>
</protein>
<keyword evidence="1" id="KW-0732">Signal</keyword>
<proteinExistence type="predicted"/>
<accession>A0A4S8LPS2</accession>
<gene>
    <name evidence="2" type="ORF">K435DRAFT_801303</name>
</gene>
<evidence type="ECO:0000256" key="1">
    <source>
        <dbReference type="SAM" id="SignalP"/>
    </source>
</evidence>
<feature type="chain" id="PRO_5020780776" evidence="1">
    <location>
        <begin position="22"/>
        <end position="182"/>
    </location>
</feature>
<dbReference type="Proteomes" id="UP000297245">
    <property type="component" value="Unassembled WGS sequence"/>
</dbReference>
<sequence>MRKLRGVFYYLVLTLCNQLIGRPMPSQVDPSVFSYKNYWKIVVEVTQRWKPVQLVTCLLQIQTKTIFIVDLKLGFQTLQLTPPFQKTGKYILQNVRLRLTLLSNVLKVKTSITYCATTHWKTAQLPNGLATGQRKAYNRTGAGYKYPGNVRTWSHNIAKIPLSSKSHDKRLGNSLLGLGERP</sequence>
<organism evidence="2 3">
    <name type="scientific">Dendrothele bispora (strain CBS 962.96)</name>
    <dbReference type="NCBI Taxonomy" id="1314807"/>
    <lineage>
        <taxon>Eukaryota</taxon>
        <taxon>Fungi</taxon>
        <taxon>Dikarya</taxon>
        <taxon>Basidiomycota</taxon>
        <taxon>Agaricomycotina</taxon>
        <taxon>Agaricomycetes</taxon>
        <taxon>Agaricomycetidae</taxon>
        <taxon>Agaricales</taxon>
        <taxon>Agaricales incertae sedis</taxon>
        <taxon>Dendrothele</taxon>
    </lineage>
</organism>
<dbReference type="EMBL" id="ML179307">
    <property type="protein sequence ID" value="THU91406.1"/>
    <property type="molecule type" value="Genomic_DNA"/>
</dbReference>
<feature type="signal peptide" evidence="1">
    <location>
        <begin position="1"/>
        <end position="21"/>
    </location>
</feature>